<gene>
    <name evidence="3" type="ORF">Glove_537g15</name>
</gene>
<proteinExistence type="predicted"/>
<dbReference type="Proteomes" id="UP000266861">
    <property type="component" value="Unassembled WGS sequence"/>
</dbReference>
<dbReference type="Pfam" id="PF25372">
    <property type="entry name" value="DUF7885"/>
    <property type="match status" value="1"/>
</dbReference>
<dbReference type="STRING" id="1348612.A0A397GGU1"/>
<dbReference type="SUPFAM" id="SSF52047">
    <property type="entry name" value="RNI-like"/>
    <property type="match status" value="1"/>
</dbReference>
<organism evidence="3 4">
    <name type="scientific">Diversispora epigaea</name>
    <dbReference type="NCBI Taxonomy" id="1348612"/>
    <lineage>
        <taxon>Eukaryota</taxon>
        <taxon>Fungi</taxon>
        <taxon>Fungi incertae sedis</taxon>
        <taxon>Mucoromycota</taxon>
        <taxon>Glomeromycotina</taxon>
        <taxon>Glomeromycetes</taxon>
        <taxon>Diversisporales</taxon>
        <taxon>Diversisporaceae</taxon>
        <taxon>Diversispora</taxon>
    </lineage>
</organism>
<dbReference type="PANTHER" id="PTHR13382:SF67">
    <property type="entry name" value="SCF E3 UBIQUITIN LIGASE COMPLEX F-BOX PROTEIN POF2"/>
    <property type="match status" value="1"/>
</dbReference>
<dbReference type="SMART" id="SM00367">
    <property type="entry name" value="LRR_CC"/>
    <property type="match status" value="5"/>
</dbReference>
<comment type="caution">
    <text evidence="3">The sequence shown here is derived from an EMBL/GenBank/DDBJ whole genome shotgun (WGS) entry which is preliminary data.</text>
</comment>
<name>A0A397GGU1_9GLOM</name>
<accession>A0A397GGU1</accession>
<dbReference type="InterPro" id="IPR050648">
    <property type="entry name" value="F-box_LRR-repeat"/>
</dbReference>
<protein>
    <recommendedName>
        <fullName evidence="2">F-box/LRR-repeat protein 15-like leucin rich repeat domain-containing protein</fullName>
    </recommendedName>
</protein>
<sequence length="175" mass="19623">MLYKIARSYSNLCHLKIKWCCGLSDRVISKIAQIYFLEFLSVSYNSKGIKQSSNITNIKDTTLCKITNSCSNLQHLNLGSSKITDISLRTVAHSCINLCCLKLEYSKHITDIFIIKIVQNCPHLEYLSLQTSNITNVSLKQIVESCPKLLILSLVRCQKITDEGICAISSACPNM</sequence>
<reference evidence="3 4" key="1">
    <citation type="submission" date="2018-08" db="EMBL/GenBank/DDBJ databases">
        <title>Genome and evolution of the arbuscular mycorrhizal fungus Diversispora epigaea (formerly Glomus versiforme) and its bacterial endosymbionts.</title>
        <authorList>
            <person name="Sun X."/>
            <person name="Fei Z."/>
            <person name="Harrison M."/>
        </authorList>
    </citation>
    <scope>NUCLEOTIDE SEQUENCE [LARGE SCALE GENOMIC DNA]</scope>
    <source>
        <strain evidence="3 4">IT104</strain>
    </source>
</reference>
<keyword evidence="1" id="KW-0833">Ubl conjugation pathway</keyword>
<evidence type="ECO:0000256" key="1">
    <source>
        <dbReference type="ARBA" id="ARBA00022786"/>
    </source>
</evidence>
<dbReference type="GO" id="GO:0005737">
    <property type="term" value="C:cytoplasm"/>
    <property type="evidence" value="ECO:0007669"/>
    <property type="project" value="TreeGrafter"/>
</dbReference>
<dbReference type="EMBL" id="PQFF01000459">
    <property type="protein sequence ID" value="RHZ48898.1"/>
    <property type="molecule type" value="Genomic_DNA"/>
</dbReference>
<dbReference type="OrthoDB" id="550575at2759"/>
<dbReference type="Gene3D" id="3.80.10.10">
    <property type="entry name" value="Ribonuclease Inhibitor"/>
    <property type="match status" value="1"/>
</dbReference>
<feature type="domain" description="F-box/LRR-repeat protein 15-like leucin rich repeat" evidence="2">
    <location>
        <begin position="23"/>
        <end position="172"/>
    </location>
</feature>
<evidence type="ECO:0000313" key="3">
    <source>
        <dbReference type="EMBL" id="RHZ48898.1"/>
    </source>
</evidence>
<keyword evidence="4" id="KW-1185">Reference proteome</keyword>
<dbReference type="InterPro" id="IPR006553">
    <property type="entry name" value="Leu-rich_rpt_Cys-con_subtyp"/>
</dbReference>
<evidence type="ECO:0000259" key="2">
    <source>
        <dbReference type="Pfam" id="PF25372"/>
    </source>
</evidence>
<dbReference type="AlphaFoldDB" id="A0A397GGU1"/>
<dbReference type="PANTHER" id="PTHR13382">
    <property type="entry name" value="MITOCHONDRIAL ATP SYNTHASE COUPLING FACTOR B"/>
    <property type="match status" value="1"/>
</dbReference>
<dbReference type="InterPro" id="IPR032675">
    <property type="entry name" value="LRR_dom_sf"/>
</dbReference>
<dbReference type="InterPro" id="IPR057207">
    <property type="entry name" value="FBXL15_LRR"/>
</dbReference>
<evidence type="ECO:0000313" key="4">
    <source>
        <dbReference type="Proteomes" id="UP000266861"/>
    </source>
</evidence>